<reference evidence="2" key="1">
    <citation type="journal article" date="2019" name="Int. J. Syst. Evol. Microbiol.">
        <title>The Global Catalogue of Microorganisms (GCM) 10K type strain sequencing project: providing services to taxonomists for standard genome sequencing and annotation.</title>
        <authorList>
            <consortium name="The Broad Institute Genomics Platform"/>
            <consortium name="The Broad Institute Genome Sequencing Center for Infectious Disease"/>
            <person name="Wu L."/>
            <person name="Ma J."/>
        </authorList>
    </citation>
    <scope>NUCLEOTIDE SEQUENCE [LARGE SCALE GENOMIC DNA]</scope>
    <source>
        <strain evidence="2">JCM 14283</strain>
    </source>
</reference>
<dbReference type="Proteomes" id="UP001501285">
    <property type="component" value="Unassembled WGS sequence"/>
</dbReference>
<dbReference type="EMBL" id="BAAANB010000114">
    <property type="protein sequence ID" value="GAA1501987.1"/>
    <property type="molecule type" value="Genomic_DNA"/>
</dbReference>
<name>A0ABP4KEW1_9MICO</name>
<proteinExistence type="predicted"/>
<sequence length="338" mass="37177">MLSATLALAERLISSEVGAIDVMLRSIETGIRRVATEAINLSYDGPGLEAHTIDVRELAPALIAVADLFVTAHLELGREGVVPAVRVIATSEGSFVVHLLITTPDEILQHFEPLADWLNTSGPIATATGLSIVVPVLGGVSWMVKRARHGREKRVARLGPGEIEIEWPDGTKLRTVAEAAGLADSMDMRRAVQRLAEPLNRQDDINRLKLEAPTTAQPVVTIEPPDLHLLEIPAAEDSLLTDTEREVVLRLKKVAFDHERKWHVTDGASTFWAAMTDIDFALKVADSEESFSANDQLRCMLRERQFATAEGGIRVEHSITHVLEHRRAPHQARLPLQD</sequence>
<protein>
    <recommendedName>
        <fullName evidence="3">DUF222 domain-containing protein</fullName>
    </recommendedName>
</protein>
<evidence type="ECO:0008006" key="3">
    <source>
        <dbReference type="Google" id="ProtNLM"/>
    </source>
</evidence>
<accession>A0ABP4KEW1</accession>
<comment type="caution">
    <text evidence="1">The sequence shown here is derived from an EMBL/GenBank/DDBJ whole genome shotgun (WGS) entry which is preliminary data.</text>
</comment>
<evidence type="ECO:0000313" key="2">
    <source>
        <dbReference type="Proteomes" id="UP001501285"/>
    </source>
</evidence>
<evidence type="ECO:0000313" key="1">
    <source>
        <dbReference type="EMBL" id="GAA1501987.1"/>
    </source>
</evidence>
<dbReference type="RefSeq" id="WP_343994649.1">
    <property type="nucleotide sequence ID" value="NZ_BAAANB010000114.1"/>
</dbReference>
<gene>
    <name evidence="1" type="ORF">GCM10009740_38470</name>
</gene>
<organism evidence="1 2">
    <name type="scientific">Terrabacter terrae</name>
    <dbReference type="NCBI Taxonomy" id="318434"/>
    <lineage>
        <taxon>Bacteria</taxon>
        <taxon>Bacillati</taxon>
        <taxon>Actinomycetota</taxon>
        <taxon>Actinomycetes</taxon>
        <taxon>Micrococcales</taxon>
        <taxon>Intrasporangiaceae</taxon>
        <taxon>Terrabacter</taxon>
    </lineage>
</organism>
<keyword evidence="2" id="KW-1185">Reference proteome</keyword>